<dbReference type="PANTHER" id="PTHR33204">
    <property type="entry name" value="TRANSCRIPTIONAL REGULATOR, MARR FAMILY"/>
    <property type="match status" value="1"/>
</dbReference>
<keyword evidence="7" id="KW-1185">Reference proteome</keyword>
<organism evidence="6 7">
    <name type="scientific">Microbispora corallina</name>
    <dbReference type="NCBI Taxonomy" id="83302"/>
    <lineage>
        <taxon>Bacteria</taxon>
        <taxon>Bacillati</taxon>
        <taxon>Actinomycetota</taxon>
        <taxon>Actinomycetes</taxon>
        <taxon>Streptosporangiales</taxon>
        <taxon>Streptosporangiaceae</taxon>
        <taxon>Microbispora</taxon>
    </lineage>
</organism>
<reference evidence="6 7" key="1">
    <citation type="submission" date="2021-01" db="EMBL/GenBank/DDBJ databases">
        <title>Whole genome shotgun sequence of Microbispora corallina NBRC 16416.</title>
        <authorList>
            <person name="Komaki H."/>
            <person name="Tamura T."/>
        </authorList>
    </citation>
    <scope>NUCLEOTIDE SEQUENCE [LARGE SCALE GENOMIC DNA]</scope>
    <source>
        <strain evidence="6 7">NBRC 16416</strain>
    </source>
</reference>
<feature type="domain" description="HTH hxlR-type" evidence="5">
    <location>
        <begin position="16"/>
        <end position="115"/>
    </location>
</feature>
<evidence type="ECO:0000256" key="1">
    <source>
        <dbReference type="ARBA" id="ARBA00023015"/>
    </source>
</evidence>
<dbReference type="Proteomes" id="UP000603904">
    <property type="component" value="Unassembled WGS sequence"/>
</dbReference>
<proteinExistence type="predicted"/>
<evidence type="ECO:0000259" key="5">
    <source>
        <dbReference type="PROSITE" id="PS51118"/>
    </source>
</evidence>
<gene>
    <name evidence="6" type="ORF">Mco01_38390</name>
</gene>
<dbReference type="Gene3D" id="1.10.10.10">
    <property type="entry name" value="Winged helix-like DNA-binding domain superfamily/Winged helix DNA-binding domain"/>
    <property type="match status" value="1"/>
</dbReference>
<dbReference type="SUPFAM" id="SSF46785">
    <property type="entry name" value="Winged helix' DNA-binding domain"/>
    <property type="match status" value="1"/>
</dbReference>
<dbReference type="EMBL" id="BOOC01000016">
    <property type="protein sequence ID" value="GIH40839.1"/>
    <property type="molecule type" value="Genomic_DNA"/>
</dbReference>
<keyword evidence="1" id="KW-0805">Transcription regulation</keyword>
<evidence type="ECO:0000256" key="4">
    <source>
        <dbReference type="SAM" id="MobiDB-lite"/>
    </source>
</evidence>
<dbReference type="InterPro" id="IPR002577">
    <property type="entry name" value="HTH_HxlR"/>
</dbReference>
<dbReference type="PROSITE" id="PS51118">
    <property type="entry name" value="HTH_HXLR"/>
    <property type="match status" value="1"/>
</dbReference>
<protein>
    <submittedName>
        <fullName evidence="6">Transcriptional regulator family protein</fullName>
    </submittedName>
</protein>
<name>A0ABQ4G190_9ACTN</name>
<dbReference type="InterPro" id="IPR036388">
    <property type="entry name" value="WH-like_DNA-bd_sf"/>
</dbReference>
<evidence type="ECO:0000313" key="7">
    <source>
        <dbReference type="Proteomes" id="UP000603904"/>
    </source>
</evidence>
<accession>A0ABQ4G190</accession>
<dbReference type="RefSeq" id="WP_204058229.1">
    <property type="nucleotide sequence ID" value="NZ_BAAAGP010000014.1"/>
</dbReference>
<evidence type="ECO:0000256" key="2">
    <source>
        <dbReference type="ARBA" id="ARBA00023125"/>
    </source>
</evidence>
<dbReference type="PANTHER" id="PTHR33204:SF18">
    <property type="entry name" value="TRANSCRIPTIONAL REGULATORY PROTEIN"/>
    <property type="match status" value="1"/>
</dbReference>
<dbReference type="Pfam" id="PF01638">
    <property type="entry name" value="HxlR"/>
    <property type="match status" value="1"/>
</dbReference>
<keyword evidence="2" id="KW-0238">DNA-binding</keyword>
<comment type="caution">
    <text evidence="6">The sequence shown here is derived from an EMBL/GenBank/DDBJ whole genome shotgun (WGS) entry which is preliminary data.</text>
</comment>
<keyword evidence="3" id="KW-0804">Transcription</keyword>
<dbReference type="InterPro" id="IPR036390">
    <property type="entry name" value="WH_DNA-bd_sf"/>
</dbReference>
<sequence>MTELLDERDAWLTTNCSIARAFDVIRHRSTLLLLREASFGTRRFDDFARRVGVSEPAAAMRLKGLVAEGLLERRPYQEPGQRTRDEYVLTRKGRELLPVLSALRQWGDTWAADPAGPSIVTEHRDCGAPVRLRLRCEAGHDVQSDEVELRAGPGLVRAPGDSVPAEQAPMDDASA</sequence>
<feature type="region of interest" description="Disordered" evidence="4">
    <location>
        <begin position="145"/>
        <end position="175"/>
    </location>
</feature>
<evidence type="ECO:0000256" key="3">
    <source>
        <dbReference type="ARBA" id="ARBA00023163"/>
    </source>
</evidence>
<evidence type="ECO:0000313" key="6">
    <source>
        <dbReference type="EMBL" id="GIH40839.1"/>
    </source>
</evidence>